<organism evidence="2 3">
    <name type="scientific">Limosa lapponica baueri</name>
    <dbReference type="NCBI Taxonomy" id="1758121"/>
    <lineage>
        <taxon>Eukaryota</taxon>
        <taxon>Metazoa</taxon>
        <taxon>Chordata</taxon>
        <taxon>Craniata</taxon>
        <taxon>Vertebrata</taxon>
        <taxon>Euteleostomi</taxon>
        <taxon>Archelosauria</taxon>
        <taxon>Archosauria</taxon>
        <taxon>Dinosauria</taxon>
        <taxon>Saurischia</taxon>
        <taxon>Theropoda</taxon>
        <taxon>Coelurosauria</taxon>
        <taxon>Aves</taxon>
        <taxon>Neognathae</taxon>
        <taxon>Neoaves</taxon>
        <taxon>Charadriiformes</taxon>
        <taxon>Scolopacidae</taxon>
        <taxon>Limosa</taxon>
    </lineage>
</organism>
<dbReference type="GO" id="GO:0003964">
    <property type="term" value="F:RNA-directed DNA polymerase activity"/>
    <property type="evidence" value="ECO:0007669"/>
    <property type="project" value="UniProtKB-KW"/>
</dbReference>
<evidence type="ECO:0000313" key="2">
    <source>
        <dbReference type="EMBL" id="PKU39451.1"/>
    </source>
</evidence>
<dbReference type="OrthoDB" id="416454at2759"/>
<accession>A0A2I0U085</accession>
<reference evidence="3" key="2">
    <citation type="submission" date="2017-12" db="EMBL/GenBank/DDBJ databases">
        <title>Genome sequence of the Bar-tailed Godwit (Limosa lapponica baueri).</title>
        <authorList>
            <person name="Lima N.C.B."/>
            <person name="Parody-Merino A.M."/>
            <person name="Battley P.F."/>
            <person name="Fidler A.E."/>
            <person name="Prosdocimi F."/>
        </authorList>
    </citation>
    <scope>NUCLEOTIDE SEQUENCE [LARGE SCALE GENOMIC DNA]</scope>
</reference>
<feature type="domain" description="Reverse transcriptase" evidence="1">
    <location>
        <begin position="1"/>
        <end position="229"/>
    </location>
</feature>
<evidence type="ECO:0000313" key="3">
    <source>
        <dbReference type="Proteomes" id="UP000233556"/>
    </source>
</evidence>
<keyword evidence="2" id="KW-0808">Transferase</keyword>
<name>A0A2I0U085_LIMLA</name>
<dbReference type="PANTHER" id="PTHR33332">
    <property type="entry name" value="REVERSE TRANSCRIPTASE DOMAIN-CONTAINING PROTEIN"/>
    <property type="match status" value="1"/>
</dbReference>
<evidence type="ECO:0000259" key="1">
    <source>
        <dbReference type="PROSITE" id="PS50878"/>
    </source>
</evidence>
<dbReference type="Pfam" id="PF00078">
    <property type="entry name" value="RVT_1"/>
    <property type="match status" value="1"/>
</dbReference>
<keyword evidence="2" id="KW-0695">RNA-directed DNA polymerase</keyword>
<proteinExistence type="predicted"/>
<dbReference type="AlphaFoldDB" id="A0A2I0U085"/>
<keyword evidence="3" id="KW-1185">Reference proteome</keyword>
<sequence>MVTSSSQLEVNHDKARIVNSTREEPFGIFTINASHFICGDEYLNWITCKAVVKNKAEAVILADLITRSDWDSRHSFIKGKSCLTNLVAFYDWFTKLVDKGRETDAIYLDLCKATDTALHSILVSKLEKHRFEGWTTQWVRNWLDGHTQKVVVNGSMSKWKPVMSGIPEGSVLGPMLFNMFVSDMDSGTECTPSEFANDSKLGGVVDMQKGRDAIQRDLDKLERWAHASL</sequence>
<reference evidence="3" key="1">
    <citation type="submission" date="2017-11" db="EMBL/GenBank/DDBJ databases">
        <authorList>
            <person name="Lima N.C."/>
            <person name="Parody-Merino A.M."/>
            <person name="Battley P.F."/>
            <person name="Fidler A.E."/>
            <person name="Prosdocimi F."/>
        </authorList>
    </citation>
    <scope>NUCLEOTIDE SEQUENCE [LARGE SCALE GENOMIC DNA]</scope>
</reference>
<keyword evidence="2" id="KW-0548">Nucleotidyltransferase</keyword>
<protein>
    <submittedName>
        <fullName evidence="2">Rna-directed dna polymerase from mobile element jockey-like</fullName>
    </submittedName>
</protein>
<dbReference type="InterPro" id="IPR000477">
    <property type="entry name" value="RT_dom"/>
</dbReference>
<gene>
    <name evidence="2" type="ORF">llap_10237</name>
</gene>
<dbReference type="PROSITE" id="PS50878">
    <property type="entry name" value="RT_POL"/>
    <property type="match status" value="1"/>
</dbReference>
<dbReference type="EMBL" id="KZ506481">
    <property type="protein sequence ID" value="PKU39451.1"/>
    <property type="molecule type" value="Genomic_DNA"/>
</dbReference>
<dbReference type="Proteomes" id="UP000233556">
    <property type="component" value="Unassembled WGS sequence"/>
</dbReference>